<keyword evidence="2" id="KW-0406">Ion transport</keyword>
<dbReference type="Gene3D" id="3.40.190.10">
    <property type="entry name" value="Periplasmic binding protein-like II"/>
    <property type="match status" value="2"/>
</dbReference>
<keyword evidence="2" id="KW-0813">Transport</keyword>
<name>A0ABW3HUY2_9BACL</name>
<keyword evidence="2" id="KW-0410">Iron transport</keyword>
<dbReference type="PANTHER" id="PTHR30006">
    <property type="entry name" value="THIAMINE-BINDING PERIPLASMIC PROTEIN-RELATED"/>
    <property type="match status" value="1"/>
</dbReference>
<sequence length="368" mass="40060">MRQKAVGKIAVLAIAVMMVLAGCGSNNGASNNQTGANNGTDVVGDKEQSKGEGVVNVFTARHYDIDFQLFDEFEKKTGIQVNEIKGTAEELVERMKREGESSEADLFITVDGGVLNYAKESDVLQPIESETVNGTVAPELRDADNHWVAMASRARVIAYAKDRVTPDQLSTYEDLADPKWKGKVLIRSSSNLYNQSLVASMIELNGEEAAAKWAEGIVANMARDPEGGDRDQAKAVVAGIGDVAVMNTYYVGQLLHSKDAEEVKVGESIGIFFPNQDTTGTHLNISGIGLAKHAKNKDNAIKLIEYMVSKEAQEMLINGSFEFPVNKEAELPAIHKEWGEFKTQQIDYSVLGANNKAATELMNKVGWK</sequence>
<dbReference type="Proteomes" id="UP001596989">
    <property type="component" value="Unassembled WGS sequence"/>
</dbReference>
<dbReference type="InterPro" id="IPR026045">
    <property type="entry name" value="Ferric-bd"/>
</dbReference>
<keyword evidence="2" id="KW-0408">Iron</keyword>
<evidence type="ECO:0000256" key="2">
    <source>
        <dbReference type="ARBA" id="ARBA00022496"/>
    </source>
</evidence>
<organism evidence="6 7">
    <name type="scientific">Paenibacillus chungangensis</name>
    <dbReference type="NCBI Taxonomy" id="696535"/>
    <lineage>
        <taxon>Bacteria</taxon>
        <taxon>Bacillati</taxon>
        <taxon>Bacillota</taxon>
        <taxon>Bacilli</taxon>
        <taxon>Bacillales</taxon>
        <taxon>Paenibacillaceae</taxon>
        <taxon>Paenibacillus</taxon>
    </lineage>
</organism>
<evidence type="ECO:0000256" key="4">
    <source>
        <dbReference type="SAM" id="MobiDB-lite"/>
    </source>
</evidence>
<comment type="similarity">
    <text evidence="1">Belongs to the bacterial solute-binding protein 1 family.</text>
</comment>
<protein>
    <submittedName>
        <fullName evidence="6">Fe(3+) ABC transporter substrate-binding protein</fullName>
    </submittedName>
</protein>
<keyword evidence="3 5" id="KW-0732">Signal</keyword>
<evidence type="ECO:0000313" key="6">
    <source>
        <dbReference type="EMBL" id="MFD0961219.1"/>
    </source>
</evidence>
<comment type="caution">
    <text evidence="6">The sequence shown here is derived from an EMBL/GenBank/DDBJ whole genome shotgun (WGS) entry which is preliminary data.</text>
</comment>
<dbReference type="Pfam" id="PF13343">
    <property type="entry name" value="SBP_bac_6"/>
    <property type="match status" value="1"/>
</dbReference>
<dbReference type="RefSeq" id="WP_377566568.1">
    <property type="nucleotide sequence ID" value="NZ_JBHTJZ010000033.1"/>
</dbReference>
<accession>A0ABW3HUY2</accession>
<dbReference type="PIRSF" id="PIRSF002825">
    <property type="entry name" value="CfbpA"/>
    <property type="match status" value="1"/>
</dbReference>
<evidence type="ECO:0000256" key="3">
    <source>
        <dbReference type="ARBA" id="ARBA00022729"/>
    </source>
</evidence>
<proteinExistence type="inferred from homology"/>
<dbReference type="EMBL" id="JBHTJZ010000033">
    <property type="protein sequence ID" value="MFD0961219.1"/>
    <property type="molecule type" value="Genomic_DNA"/>
</dbReference>
<reference evidence="7" key="1">
    <citation type="journal article" date="2019" name="Int. J. Syst. Evol. Microbiol.">
        <title>The Global Catalogue of Microorganisms (GCM) 10K type strain sequencing project: providing services to taxonomists for standard genome sequencing and annotation.</title>
        <authorList>
            <consortium name="The Broad Institute Genomics Platform"/>
            <consortium name="The Broad Institute Genome Sequencing Center for Infectious Disease"/>
            <person name="Wu L."/>
            <person name="Ma J."/>
        </authorList>
    </citation>
    <scope>NUCLEOTIDE SEQUENCE [LARGE SCALE GENOMIC DNA]</scope>
    <source>
        <strain evidence="7">CCUG 59129</strain>
    </source>
</reference>
<evidence type="ECO:0000313" key="7">
    <source>
        <dbReference type="Proteomes" id="UP001596989"/>
    </source>
</evidence>
<evidence type="ECO:0000256" key="1">
    <source>
        <dbReference type="ARBA" id="ARBA00008520"/>
    </source>
</evidence>
<dbReference type="PROSITE" id="PS51257">
    <property type="entry name" value="PROKAR_LIPOPROTEIN"/>
    <property type="match status" value="1"/>
</dbReference>
<feature type="chain" id="PRO_5046322186" evidence="5">
    <location>
        <begin position="29"/>
        <end position="368"/>
    </location>
</feature>
<evidence type="ECO:0000256" key="5">
    <source>
        <dbReference type="SAM" id="SignalP"/>
    </source>
</evidence>
<feature type="region of interest" description="Disordered" evidence="4">
    <location>
        <begin position="28"/>
        <end position="48"/>
    </location>
</feature>
<gene>
    <name evidence="6" type="ORF">ACFQ2I_17860</name>
</gene>
<feature type="signal peptide" evidence="5">
    <location>
        <begin position="1"/>
        <end position="28"/>
    </location>
</feature>
<keyword evidence="7" id="KW-1185">Reference proteome</keyword>
<dbReference type="SUPFAM" id="SSF53850">
    <property type="entry name" value="Periplasmic binding protein-like II"/>
    <property type="match status" value="1"/>
</dbReference>
<dbReference type="CDD" id="cd13542">
    <property type="entry name" value="PBP2_FutA1_ilke"/>
    <property type="match status" value="1"/>
</dbReference>
<dbReference type="PANTHER" id="PTHR30006:SF15">
    <property type="entry name" value="IRON-UTILIZATION PERIPLASMIC PROTEIN"/>
    <property type="match status" value="1"/>
</dbReference>